<dbReference type="EMBL" id="QKYT01000001">
    <property type="protein sequence ID" value="RIA99747.1"/>
    <property type="molecule type" value="Genomic_DNA"/>
</dbReference>
<protein>
    <recommendedName>
        <fullName evidence="4">P-loop containing nucleoside triphosphate hydrolase protein</fullName>
    </recommendedName>
</protein>
<dbReference type="AlphaFoldDB" id="A0A397TTM9"/>
<accession>A0A397TTM9</accession>
<feature type="compositionally biased region" description="Basic and acidic residues" evidence="1">
    <location>
        <begin position="238"/>
        <end position="257"/>
    </location>
</feature>
<evidence type="ECO:0000313" key="2">
    <source>
        <dbReference type="EMBL" id="RIA99747.1"/>
    </source>
</evidence>
<keyword evidence="3" id="KW-1185">Reference proteome</keyword>
<evidence type="ECO:0008006" key="4">
    <source>
        <dbReference type="Google" id="ProtNLM"/>
    </source>
</evidence>
<evidence type="ECO:0000313" key="3">
    <source>
        <dbReference type="Proteomes" id="UP000265703"/>
    </source>
</evidence>
<name>A0A397TTM9_9GLOM</name>
<dbReference type="SUPFAM" id="SSF52540">
    <property type="entry name" value="P-loop containing nucleoside triphosphate hydrolases"/>
    <property type="match status" value="1"/>
</dbReference>
<organism evidence="2 3">
    <name type="scientific">Glomus cerebriforme</name>
    <dbReference type="NCBI Taxonomy" id="658196"/>
    <lineage>
        <taxon>Eukaryota</taxon>
        <taxon>Fungi</taxon>
        <taxon>Fungi incertae sedis</taxon>
        <taxon>Mucoromycota</taxon>
        <taxon>Glomeromycotina</taxon>
        <taxon>Glomeromycetes</taxon>
        <taxon>Glomerales</taxon>
        <taxon>Glomeraceae</taxon>
        <taxon>Glomus</taxon>
    </lineage>
</organism>
<dbReference type="Proteomes" id="UP000265703">
    <property type="component" value="Unassembled WGS sequence"/>
</dbReference>
<evidence type="ECO:0000256" key="1">
    <source>
        <dbReference type="SAM" id="MobiDB-lite"/>
    </source>
</evidence>
<gene>
    <name evidence="2" type="ORF">C1645_811111</name>
</gene>
<feature type="region of interest" description="Disordered" evidence="1">
    <location>
        <begin position="236"/>
        <end position="257"/>
    </location>
</feature>
<comment type="caution">
    <text evidence="2">The sequence shown here is derived from an EMBL/GenBank/DDBJ whole genome shotgun (WGS) entry which is preliminary data.</text>
</comment>
<reference evidence="2 3" key="1">
    <citation type="submission" date="2018-06" db="EMBL/GenBank/DDBJ databases">
        <title>Comparative genomics reveals the genomic features of Rhizophagus irregularis, R. cerebriforme, R. diaphanum and Gigaspora rosea, and their symbiotic lifestyle signature.</title>
        <authorList>
            <person name="Morin E."/>
            <person name="San Clemente H."/>
            <person name="Chen E.C.H."/>
            <person name="De La Providencia I."/>
            <person name="Hainaut M."/>
            <person name="Kuo A."/>
            <person name="Kohler A."/>
            <person name="Murat C."/>
            <person name="Tang N."/>
            <person name="Roy S."/>
            <person name="Loubradou J."/>
            <person name="Henrissat B."/>
            <person name="Grigoriev I.V."/>
            <person name="Corradi N."/>
            <person name="Roux C."/>
            <person name="Martin F.M."/>
        </authorList>
    </citation>
    <scope>NUCLEOTIDE SEQUENCE [LARGE SCALE GENOMIC DNA]</scope>
    <source>
        <strain evidence="2 3">DAOM 227022</strain>
    </source>
</reference>
<sequence length="257" mass="29882">MPLNMVPVQNLISYHVIVRNYETEKTTVIWQCARNIKKGVIYVDVLSVLDNFINSLAKPIGFMERNTDVYSVLTSCFIAEQFRFSHILDAFERKARKYKANNGKPSVLILDNISKLGQKNMNMLEDMQDIAKLYADQKSIVIGDLTNDEVYTYLHEKLKIKKEVAKQLIQLLGGQIREFKIYGNKIKEKMTFKNVRKIMLSTVDYNFHQAQIIESERNHGIETLETEPGRPNEQFLNELKETGRTDEAKRTELERTN</sequence>
<proteinExistence type="predicted"/>
<dbReference type="InterPro" id="IPR027417">
    <property type="entry name" value="P-loop_NTPase"/>
</dbReference>
<dbReference type="OrthoDB" id="511599at2759"/>